<dbReference type="InterPro" id="IPR042171">
    <property type="entry name" value="Acyl-CoA_hotdog"/>
</dbReference>
<dbReference type="Gene3D" id="2.40.160.210">
    <property type="entry name" value="Acyl-CoA thioesterase, double hotdog domain"/>
    <property type="match status" value="1"/>
</dbReference>
<organism evidence="3 4">
    <name type="scientific">Corallococcus terminator</name>
    <dbReference type="NCBI Taxonomy" id="2316733"/>
    <lineage>
        <taxon>Bacteria</taxon>
        <taxon>Pseudomonadati</taxon>
        <taxon>Myxococcota</taxon>
        <taxon>Myxococcia</taxon>
        <taxon>Myxococcales</taxon>
        <taxon>Cystobacterineae</taxon>
        <taxon>Myxococcaceae</taxon>
        <taxon>Corallococcus</taxon>
    </lineage>
</organism>
<comment type="caution">
    <text evidence="3">The sequence shown here is derived from an EMBL/GenBank/DDBJ whole genome shotgun (WGS) entry which is preliminary data.</text>
</comment>
<dbReference type="InterPro" id="IPR049449">
    <property type="entry name" value="TesB_ACOT8-like_N"/>
</dbReference>
<dbReference type="AlphaFoldDB" id="A0A3A8IBQ6"/>
<name>A0A3A8IBQ6_9BACT</name>
<dbReference type="InterPro" id="IPR049450">
    <property type="entry name" value="ACOT8-like_C"/>
</dbReference>
<dbReference type="EMBL" id="RAVZ01000235">
    <property type="protein sequence ID" value="RKG79948.1"/>
    <property type="molecule type" value="Genomic_DNA"/>
</dbReference>
<dbReference type="Pfam" id="PF20789">
    <property type="entry name" value="4HBT_3C"/>
    <property type="match status" value="1"/>
</dbReference>
<dbReference type="Pfam" id="PF13622">
    <property type="entry name" value="4HBT_3"/>
    <property type="match status" value="1"/>
</dbReference>
<dbReference type="RefSeq" id="WP_120543708.1">
    <property type="nucleotide sequence ID" value="NZ_RAVZ01000235.1"/>
</dbReference>
<protein>
    <submittedName>
        <fullName evidence="3">Thioesterase family protein</fullName>
    </submittedName>
</protein>
<feature type="domain" description="Acyl-CoA thioesterase-like C-terminal" evidence="2">
    <location>
        <begin position="128"/>
        <end position="265"/>
    </location>
</feature>
<dbReference type="InterPro" id="IPR029069">
    <property type="entry name" value="HotDog_dom_sf"/>
</dbReference>
<evidence type="ECO:0000259" key="2">
    <source>
        <dbReference type="Pfam" id="PF20789"/>
    </source>
</evidence>
<gene>
    <name evidence="3" type="ORF">D7V88_28115</name>
</gene>
<dbReference type="OrthoDB" id="4370297at2"/>
<proteinExistence type="predicted"/>
<keyword evidence="4" id="KW-1185">Reference proteome</keyword>
<evidence type="ECO:0000313" key="4">
    <source>
        <dbReference type="Proteomes" id="UP000268094"/>
    </source>
</evidence>
<dbReference type="SUPFAM" id="SSF54637">
    <property type="entry name" value="Thioesterase/thiol ester dehydrase-isomerase"/>
    <property type="match status" value="2"/>
</dbReference>
<dbReference type="Proteomes" id="UP000268094">
    <property type="component" value="Unassembled WGS sequence"/>
</dbReference>
<evidence type="ECO:0000313" key="3">
    <source>
        <dbReference type="EMBL" id="RKG79948.1"/>
    </source>
</evidence>
<reference evidence="4" key="1">
    <citation type="submission" date="2018-09" db="EMBL/GenBank/DDBJ databases">
        <authorList>
            <person name="Livingstone P.G."/>
            <person name="Whitworth D.E."/>
        </authorList>
    </citation>
    <scope>NUCLEOTIDE SEQUENCE [LARGE SCALE GENOMIC DNA]</scope>
    <source>
        <strain evidence="4">CA054A</strain>
    </source>
</reference>
<evidence type="ECO:0000259" key="1">
    <source>
        <dbReference type="Pfam" id="PF13622"/>
    </source>
</evidence>
<sequence>MTAAFFAATLVEPLAPGHYRSRYEAAWYQGRGAYGGVVAGQVMRALEHHLNDAKRPVRSLTVHFCSPAVEGVADVHTRLERAGKLVTHATARVESGGVVVAVATATFGAARGGAPGYLDFVMPEVPAPETLTPVPDDVPMPDFCRFFEYRYCVGSPPYSGAAEAEVGGWLRPRDPTVLDASLCVGLMDAYPPSVLSHVDGFRAAATVDFTVQFFQTFPLTRLAPDTQYLRTGRSRQAAEGYTEESQLLWAQDGTLLAQCRQLVAVLG</sequence>
<feature type="domain" description="Acyl-CoA thioesterase-like N-terminal HotDog" evidence="1">
    <location>
        <begin position="26"/>
        <end position="108"/>
    </location>
</feature>
<accession>A0A3A8IBQ6</accession>